<accession>A0A1Y4LCA7</accession>
<protein>
    <submittedName>
        <fullName evidence="1">Uncharacterized protein</fullName>
    </submittedName>
</protein>
<dbReference type="EMBL" id="NFKK01000001">
    <property type="protein sequence ID" value="OUP54344.1"/>
    <property type="molecule type" value="Genomic_DNA"/>
</dbReference>
<proteinExistence type="predicted"/>
<evidence type="ECO:0000313" key="1">
    <source>
        <dbReference type="EMBL" id="OUP54344.1"/>
    </source>
</evidence>
<sequence length="186" mass="20308">MNHNFSPAMLGEGWNMLKHAERDQYFLVAPETQHQDMRLVLIEIMTQLLAGKHIVMLAQSHTANSLGALRALSPETRILKRGNETALFAELGDVPSAEMLCALPRTGAFRLRFAGFDGSVPGELIFSGLIENECPADIVLDCTYLAGRPALGITLAPEQMEEDTLVDLVRHAVADHGAALRIDFAS</sequence>
<dbReference type="Proteomes" id="UP000195897">
    <property type="component" value="Unassembled WGS sequence"/>
</dbReference>
<comment type="caution">
    <text evidence="1">The sequence shown here is derived from an EMBL/GenBank/DDBJ whole genome shotgun (WGS) entry which is preliminary data.</text>
</comment>
<gene>
    <name evidence="1" type="ORF">B5F17_00150</name>
</gene>
<evidence type="ECO:0000313" key="2">
    <source>
        <dbReference type="Proteomes" id="UP000195897"/>
    </source>
</evidence>
<dbReference type="AlphaFoldDB" id="A0A1Y4LCA7"/>
<organism evidence="1 2">
    <name type="scientific">Butyricicoccus pullicaecorum</name>
    <dbReference type="NCBI Taxonomy" id="501571"/>
    <lineage>
        <taxon>Bacteria</taxon>
        <taxon>Bacillati</taxon>
        <taxon>Bacillota</taxon>
        <taxon>Clostridia</taxon>
        <taxon>Eubacteriales</taxon>
        <taxon>Butyricicoccaceae</taxon>
        <taxon>Butyricicoccus</taxon>
    </lineage>
</organism>
<dbReference type="RefSeq" id="WP_087369704.1">
    <property type="nucleotide sequence ID" value="NZ_NFKK01000001.1"/>
</dbReference>
<name>A0A1Y4LCA7_9FIRM</name>
<reference evidence="2" key="1">
    <citation type="submission" date="2017-04" db="EMBL/GenBank/DDBJ databases">
        <title>Function of individual gut microbiota members based on whole genome sequencing of pure cultures obtained from chicken caecum.</title>
        <authorList>
            <person name="Medvecky M."/>
            <person name="Cejkova D."/>
            <person name="Polansky O."/>
            <person name="Karasova D."/>
            <person name="Kubasova T."/>
            <person name="Cizek A."/>
            <person name="Rychlik I."/>
        </authorList>
    </citation>
    <scope>NUCLEOTIDE SEQUENCE [LARGE SCALE GENOMIC DNA]</scope>
    <source>
        <strain evidence="2">An180</strain>
    </source>
</reference>